<protein>
    <recommendedName>
        <fullName evidence="3">Transposase</fullName>
    </recommendedName>
</protein>
<dbReference type="Proteomes" id="UP000198211">
    <property type="component" value="Unassembled WGS sequence"/>
</dbReference>
<keyword evidence="2" id="KW-1185">Reference proteome</keyword>
<reference evidence="2" key="1">
    <citation type="submission" date="2017-03" db="EMBL/GenBank/DDBJ databases">
        <title>Phytopthora megakarya and P. palmivora, two closely related causual agents of cacao black pod achieved similar genome size and gene model numbers by different mechanisms.</title>
        <authorList>
            <person name="Ali S."/>
            <person name="Shao J."/>
            <person name="Larry D.J."/>
            <person name="Kronmiller B."/>
            <person name="Shen D."/>
            <person name="Strem M.D."/>
            <person name="Melnick R.L."/>
            <person name="Guiltinan M.J."/>
            <person name="Tyler B.M."/>
            <person name="Meinhardt L.W."/>
            <person name="Bailey B.A."/>
        </authorList>
    </citation>
    <scope>NUCLEOTIDE SEQUENCE [LARGE SCALE GENOMIC DNA]</scope>
    <source>
        <strain evidence="2">zdho120</strain>
    </source>
</reference>
<sequence length="122" mass="13597">MINAPSQGESVVDVIRIMMPSLSGASTDSQIRLPGTVFVLDMGYQSKEVNRQITECNASIIGTHEWNRNFPFTYGKPGVNLQKVVIEMGDKTTVHICKERSQLIYRLPLNFDARIGVSVWPG</sequence>
<organism evidence="1 2">
    <name type="scientific">Phytophthora megakarya</name>
    <dbReference type="NCBI Taxonomy" id="4795"/>
    <lineage>
        <taxon>Eukaryota</taxon>
        <taxon>Sar</taxon>
        <taxon>Stramenopiles</taxon>
        <taxon>Oomycota</taxon>
        <taxon>Peronosporomycetes</taxon>
        <taxon>Peronosporales</taxon>
        <taxon>Peronosporaceae</taxon>
        <taxon>Phytophthora</taxon>
    </lineage>
</organism>
<gene>
    <name evidence="1" type="ORF">PHMEG_00014996</name>
</gene>
<evidence type="ECO:0000313" key="1">
    <source>
        <dbReference type="EMBL" id="OWZ11916.1"/>
    </source>
</evidence>
<name>A0A225W2J2_9STRA</name>
<comment type="caution">
    <text evidence="1">The sequence shown here is derived from an EMBL/GenBank/DDBJ whole genome shotgun (WGS) entry which is preliminary data.</text>
</comment>
<proteinExistence type="predicted"/>
<evidence type="ECO:0000313" key="2">
    <source>
        <dbReference type="Proteomes" id="UP000198211"/>
    </source>
</evidence>
<evidence type="ECO:0008006" key="3">
    <source>
        <dbReference type="Google" id="ProtNLM"/>
    </source>
</evidence>
<dbReference type="EMBL" id="NBNE01001994">
    <property type="protein sequence ID" value="OWZ11916.1"/>
    <property type="molecule type" value="Genomic_DNA"/>
</dbReference>
<accession>A0A225W2J2</accession>
<dbReference type="OrthoDB" id="129165at2759"/>
<dbReference type="AlphaFoldDB" id="A0A225W2J2"/>